<evidence type="ECO:0000256" key="1">
    <source>
        <dbReference type="SAM" id="Phobius"/>
    </source>
</evidence>
<proteinExistence type="predicted"/>
<keyword evidence="3" id="KW-1185">Reference proteome</keyword>
<keyword evidence="1" id="KW-0812">Transmembrane</keyword>
<organism evidence="2 3">
    <name type="scientific">Isoptericola peretonis</name>
    <dbReference type="NCBI Taxonomy" id="2918523"/>
    <lineage>
        <taxon>Bacteria</taxon>
        <taxon>Bacillati</taxon>
        <taxon>Actinomycetota</taxon>
        <taxon>Actinomycetes</taxon>
        <taxon>Micrococcales</taxon>
        <taxon>Promicromonosporaceae</taxon>
        <taxon>Isoptericola</taxon>
    </lineage>
</organism>
<keyword evidence="1" id="KW-1133">Transmembrane helix</keyword>
<comment type="caution">
    <text evidence="2">The sequence shown here is derived from an EMBL/GenBank/DDBJ whole genome shotgun (WGS) entry which is preliminary data.</text>
</comment>
<reference evidence="2 3" key="1">
    <citation type="submission" date="2022-02" db="EMBL/GenBank/DDBJ databases">
        <title>The car tank lid bacteriome: a reservoir of bacteria with potential in bioremediation of fuel.</title>
        <authorList>
            <person name="Vidal-Verdu A."/>
            <person name="Gomez-Martinez D."/>
            <person name="Latorre-Perez A."/>
            <person name="Pereto J."/>
            <person name="Porcar M."/>
        </authorList>
    </citation>
    <scope>NUCLEOTIDE SEQUENCE [LARGE SCALE GENOMIC DNA]</scope>
    <source>
        <strain evidence="2 3">4D.3</strain>
    </source>
</reference>
<dbReference type="RefSeq" id="WP_416346023.1">
    <property type="nucleotide sequence ID" value="NZ_JALQCY010000013.1"/>
</dbReference>
<sequence>MSGLVTAQFLMNFGDPGGWMLFVVPSVLVSLAFTPILLATTPAPRFETIAPMSMRKLFRASPLGCVGIFLMGGVFAALQGMSP</sequence>
<protein>
    <submittedName>
        <fullName evidence="2">Uncharacterized protein</fullName>
    </submittedName>
</protein>
<name>A0ABT0J9I5_9MICO</name>
<dbReference type="EMBL" id="JALQCY010000013">
    <property type="protein sequence ID" value="MCK9796167.1"/>
    <property type="molecule type" value="Genomic_DNA"/>
</dbReference>
<feature type="non-terminal residue" evidence="2">
    <location>
        <position position="83"/>
    </location>
</feature>
<keyword evidence="1" id="KW-0472">Membrane</keyword>
<gene>
    <name evidence="2" type="ORF">M1843_20695</name>
</gene>
<dbReference type="Proteomes" id="UP001651050">
    <property type="component" value="Unassembled WGS sequence"/>
</dbReference>
<feature type="transmembrane region" description="Helical" evidence="1">
    <location>
        <begin position="60"/>
        <end position="78"/>
    </location>
</feature>
<feature type="transmembrane region" description="Helical" evidence="1">
    <location>
        <begin position="19"/>
        <end position="39"/>
    </location>
</feature>
<evidence type="ECO:0000313" key="3">
    <source>
        <dbReference type="Proteomes" id="UP001651050"/>
    </source>
</evidence>
<evidence type="ECO:0000313" key="2">
    <source>
        <dbReference type="EMBL" id="MCK9796167.1"/>
    </source>
</evidence>
<accession>A0ABT0J9I5</accession>